<comment type="caution">
    <text evidence="2">The sequence shown here is derived from an EMBL/GenBank/DDBJ whole genome shotgun (WGS) entry which is preliminary data.</text>
</comment>
<reference evidence="2" key="2">
    <citation type="submission" date="2020-09" db="EMBL/GenBank/DDBJ databases">
        <authorList>
            <person name="Sun Q."/>
            <person name="Zhou Y."/>
        </authorList>
    </citation>
    <scope>NUCLEOTIDE SEQUENCE</scope>
    <source>
        <strain evidence="2">CGMCC 1.15725</strain>
    </source>
</reference>
<dbReference type="AlphaFoldDB" id="A0A8J2YSL5"/>
<evidence type="ECO:0000256" key="1">
    <source>
        <dbReference type="ARBA" id="ARBA00022679"/>
    </source>
</evidence>
<dbReference type="RefSeq" id="WP_189045530.1">
    <property type="nucleotide sequence ID" value="NZ_BMJQ01000005.1"/>
</dbReference>
<evidence type="ECO:0000313" key="2">
    <source>
        <dbReference type="EMBL" id="GGF15585.1"/>
    </source>
</evidence>
<reference evidence="2" key="1">
    <citation type="journal article" date="2014" name="Int. J. Syst. Evol. Microbiol.">
        <title>Complete genome sequence of Corynebacterium casei LMG S-19264T (=DSM 44701T), isolated from a smear-ripened cheese.</title>
        <authorList>
            <consortium name="US DOE Joint Genome Institute (JGI-PGF)"/>
            <person name="Walter F."/>
            <person name="Albersmeier A."/>
            <person name="Kalinowski J."/>
            <person name="Ruckert C."/>
        </authorList>
    </citation>
    <scope>NUCLEOTIDE SEQUENCE</scope>
    <source>
        <strain evidence="2">CGMCC 1.15725</strain>
    </source>
</reference>
<dbReference type="Pfam" id="PF02515">
    <property type="entry name" value="CoA_transf_3"/>
    <property type="match status" value="1"/>
</dbReference>
<dbReference type="GO" id="GO:0008410">
    <property type="term" value="F:CoA-transferase activity"/>
    <property type="evidence" value="ECO:0007669"/>
    <property type="project" value="TreeGrafter"/>
</dbReference>
<accession>A0A8J2YSL5</accession>
<keyword evidence="3" id="KW-1185">Reference proteome</keyword>
<dbReference type="InterPro" id="IPR044855">
    <property type="entry name" value="CoA-Trfase_III_dom3_sf"/>
</dbReference>
<dbReference type="Gene3D" id="3.40.50.10540">
    <property type="entry name" value="Crotonobetainyl-coa:carnitine coa-transferase, domain 1"/>
    <property type="match status" value="1"/>
</dbReference>
<name>A0A8J2YSL5_9PROT</name>
<dbReference type="InterPro" id="IPR050483">
    <property type="entry name" value="CoA-transferase_III_domain"/>
</dbReference>
<keyword evidence="1 2" id="KW-0808">Transferase</keyword>
<gene>
    <name evidence="2" type="ORF">GCM10011611_21730</name>
</gene>
<sequence length="390" mass="42231">MSTASLALARFKVLDLTRVRAGPTCVRQLADWGADVIKVELPEALDQGEPMGGPRHGPDFQNLHRNKRSLTLNLKDPAGIAILKRLALKADVLVENFRPDVKQRLGIDYATLGTLNPRLIYASISGFGQDGPYADRPGFDQIAQGMGGLMSITGESGRGPMRVGIPIADLCAGIFAAQGVLVALLERETSGKGQWVQSSLLQAQIFMLDFQAARWLMAGEVPPQAGNNHPTSIPTGVFRTRDGHINIAAAGHAIWQRLTTVLGAEEWLADPRFATSAARSQNRDLLQVEIDARTEQEDSATWIERLNAAGVPCGPINRIDQTFAEPQVEHLKIARDLSGVRYVGQPVTLSRTPSAIVDPPPDRGQHTDQILGELGFSAAEIAEVRARQIV</sequence>
<dbReference type="InterPro" id="IPR023606">
    <property type="entry name" value="CoA-Trfase_III_dom_1_sf"/>
</dbReference>
<protein>
    <submittedName>
        <fullName evidence="2">CoA transferase</fullName>
    </submittedName>
</protein>
<dbReference type="Gene3D" id="3.30.1540.10">
    <property type="entry name" value="formyl-coa transferase, domain 3"/>
    <property type="match status" value="1"/>
</dbReference>
<dbReference type="SUPFAM" id="SSF89796">
    <property type="entry name" value="CoA-transferase family III (CaiB/BaiF)"/>
    <property type="match status" value="1"/>
</dbReference>
<dbReference type="EMBL" id="BMJQ01000005">
    <property type="protein sequence ID" value="GGF15585.1"/>
    <property type="molecule type" value="Genomic_DNA"/>
</dbReference>
<organism evidence="2 3">
    <name type="scientific">Aliidongia dinghuensis</name>
    <dbReference type="NCBI Taxonomy" id="1867774"/>
    <lineage>
        <taxon>Bacteria</taxon>
        <taxon>Pseudomonadati</taxon>
        <taxon>Pseudomonadota</taxon>
        <taxon>Alphaproteobacteria</taxon>
        <taxon>Rhodospirillales</taxon>
        <taxon>Dongiaceae</taxon>
        <taxon>Aliidongia</taxon>
    </lineage>
</organism>
<evidence type="ECO:0000313" key="3">
    <source>
        <dbReference type="Proteomes" id="UP000646365"/>
    </source>
</evidence>
<dbReference type="InterPro" id="IPR003673">
    <property type="entry name" value="CoA-Trfase_fam_III"/>
</dbReference>
<proteinExistence type="predicted"/>
<dbReference type="Proteomes" id="UP000646365">
    <property type="component" value="Unassembled WGS sequence"/>
</dbReference>
<dbReference type="PANTHER" id="PTHR48207">
    <property type="entry name" value="SUCCINATE--HYDROXYMETHYLGLUTARATE COA-TRANSFERASE"/>
    <property type="match status" value="1"/>
</dbReference>
<dbReference type="PANTHER" id="PTHR48207:SF3">
    <property type="entry name" value="SUCCINATE--HYDROXYMETHYLGLUTARATE COA-TRANSFERASE"/>
    <property type="match status" value="1"/>
</dbReference>